<feature type="compositionally biased region" description="Basic and acidic residues" evidence="1">
    <location>
        <begin position="264"/>
        <end position="288"/>
    </location>
</feature>
<dbReference type="InterPro" id="IPR029052">
    <property type="entry name" value="Metallo-depent_PP-like"/>
</dbReference>
<dbReference type="GeneID" id="34568475"/>
<gene>
    <name evidence="3" type="ORF">psal_cds_693</name>
</gene>
<dbReference type="InterPro" id="IPR004843">
    <property type="entry name" value="Calcineurin-like_PHP"/>
</dbReference>
<accession>A0A291ATQ8</accession>
<sequence length="446" mass="48597">MNANLFLFFFEWPRHEKGGAARVRRGHHRNSAQVHTNKKDTREHNSDTRTTKTERGHTKRKSKKSAVNMDEAAGVKGYCPEGEMAQQHEAKTVRIQVALDLHLEFADPETLRVDEVVAPTDASVLALVGDIGSPAKPTYGAFLAAMAVRYDHVLVIAGNHEYYGGSASDAPTMADLAVMIREACDAHANVHFLDDDAVVLDGVRYVGSTLWSHVPEALRKRCTKDMNDYHLIRTANAHTPAESSSKRRPSKQIFVDTYADGEDESRWRDDGKNGDGKNGDGKNGDGKNGHRSSATPLSNGHGLLTVDDTNALHAAAVEFIEEQISEATASGSRQPVVVLTHHAPSFKSIHRRYAASLVTCAFVTDLERLMRPPVVLWLHGHTHTACDYEVTVGGDASGKSDGVDTGDGGAKHAVRVVNNPLGYLHERAHSGYASDKVVDIHMPVCP</sequence>
<dbReference type="RefSeq" id="YP_009430054.1">
    <property type="nucleotide sequence ID" value="NC_022098.1"/>
</dbReference>
<keyword evidence="4" id="KW-1185">Reference proteome</keyword>
<name>A0A291ATQ8_9VIRU</name>
<evidence type="ECO:0000259" key="2">
    <source>
        <dbReference type="Pfam" id="PF00149"/>
    </source>
</evidence>
<protein>
    <submittedName>
        <fullName evidence="3">Metallophosphatase</fullName>
    </submittedName>
</protein>
<dbReference type="SUPFAM" id="SSF56300">
    <property type="entry name" value="Metallo-dependent phosphatases"/>
    <property type="match status" value="1"/>
</dbReference>
<organism evidence="3 4">
    <name type="scientific">Pandoravirus salinus</name>
    <dbReference type="NCBI Taxonomy" id="1349410"/>
    <lineage>
        <taxon>Viruses</taxon>
        <taxon>Pandoravirus</taxon>
    </lineage>
</organism>
<evidence type="ECO:0000313" key="4">
    <source>
        <dbReference type="Proteomes" id="UP000204584"/>
    </source>
</evidence>
<reference evidence="3 4" key="1">
    <citation type="journal article" date="2013" name="Science">
        <title>Pandoraviruses: amoeba viruses with genomes up to 2.5 Mb reaching that of parasitic eukaryotes.</title>
        <authorList>
            <person name="Philippe N."/>
            <person name="Legendre M."/>
            <person name="Doutre G."/>
            <person name="Coute Y."/>
            <person name="Poirot O."/>
            <person name="Lescot M."/>
            <person name="Arslan D."/>
            <person name="Seltzer V."/>
            <person name="Bertaux L."/>
            <person name="Bruley C."/>
            <person name="Garin J."/>
            <person name="Claverie J.M."/>
            <person name="Abergel C."/>
        </authorList>
    </citation>
    <scope>NUCLEOTIDE SEQUENCE [LARGE SCALE GENOMIC DNA]</scope>
</reference>
<feature type="compositionally biased region" description="Basic and acidic residues" evidence="1">
    <location>
        <begin position="37"/>
        <end position="56"/>
    </location>
</feature>
<feature type="domain" description="Calcineurin-like phosphoesterase" evidence="2">
    <location>
        <begin position="100"/>
        <end position="384"/>
    </location>
</feature>
<dbReference type="EMBL" id="KC977571">
    <property type="protein sequence ID" value="ATE82215.1"/>
    <property type="molecule type" value="Genomic_DNA"/>
</dbReference>
<dbReference type="KEGG" id="vg:34568475"/>
<dbReference type="Proteomes" id="UP000204584">
    <property type="component" value="Segment"/>
</dbReference>
<feature type="region of interest" description="Disordered" evidence="1">
    <location>
        <begin position="18"/>
        <end position="67"/>
    </location>
</feature>
<dbReference type="Gene3D" id="3.60.21.10">
    <property type="match status" value="1"/>
</dbReference>
<dbReference type="PANTHER" id="PTHR37844">
    <property type="entry name" value="SER/THR PROTEIN PHOSPHATASE SUPERFAMILY (AFU_ORTHOLOGUE AFUA_1G14840)"/>
    <property type="match status" value="1"/>
</dbReference>
<feature type="region of interest" description="Disordered" evidence="1">
    <location>
        <begin position="237"/>
        <end position="302"/>
    </location>
</feature>
<dbReference type="Pfam" id="PF00149">
    <property type="entry name" value="Metallophos"/>
    <property type="match status" value="1"/>
</dbReference>
<evidence type="ECO:0000313" key="3">
    <source>
        <dbReference type="EMBL" id="ATE82215.1"/>
    </source>
</evidence>
<dbReference type="PANTHER" id="PTHR37844:SF2">
    <property type="entry name" value="SER_THR PROTEIN PHOSPHATASE SUPERFAMILY (AFU_ORTHOLOGUE AFUA_1G14840)"/>
    <property type="match status" value="1"/>
</dbReference>
<evidence type="ECO:0000256" key="1">
    <source>
        <dbReference type="SAM" id="MobiDB-lite"/>
    </source>
</evidence>
<proteinExistence type="predicted"/>